<dbReference type="AlphaFoldDB" id="F5Z882"/>
<sequence>MHRTCSTLLLTIGNLVKLFIRIQSDKNHAMFVHAILQIDLVLDKLIMALAEKLTHENAEASISQGVIVSKLPREKSWQMEAQLLIWVI</sequence>
<keyword evidence="2" id="KW-1185">Reference proteome</keyword>
<dbReference type="HOGENOM" id="CLU_189664_0_0_6"/>
<name>F5Z882_ALTNA</name>
<evidence type="ECO:0000313" key="1">
    <source>
        <dbReference type="EMBL" id="AEF03275.1"/>
    </source>
</evidence>
<protein>
    <submittedName>
        <fullName evidence="1">Uncharacterized protein</fullName>
    </submittedName>
</protein>
<reference evidence="1 2" key="1">
    <citation type="journal article" date="2011" name="J. Bacteriol.">
        <title>Complete genome sequence of the polycyclic aromatic hydrocarbon-degrading bacterium Alteromonas sp. strain SN2.</title>
        <authorList>
            <person name="Jin H.M."/>
            <person name="Jeong H."/>
            <person name="Moon E.J."/>
            <person name="Math R.K."/>
            <person name="Lee K."/>
            <person name="Kim H.J."/>
            <person name="Jeon C.O."/>
            <person name="Oh T.K."/>
            <person name="Kim J.F."/>
        </authorList>
    </citation>
    <scope>NUCLEOTIDE SEQUENCE [LARGE SCALE GENOMIC DNA]</scope>
    <source>
        <strain evidence="2">JCM 17741 / KACC 18427 / KCTC 11700BP / SN2</strain>
    </source>
</reference>
<dbReference type="Proteomes" id="UP000000683">
    <property type="component" value="Chromosome"/>
</dbReference>
<evidence type="ECO:0000313" key="2">
    <source>
        <dbReference type="Proteomes" id="UP000000683"/>
    </source>
</evidence>
<dbReference type="EMBL" id="CP002339">
    <property type="protein sequence ID" value="AEF03275.1"/>
    <property type="molecule type" value="Genomic_DNA"/>
</dbReference>
<organism evidence="1 2">
    <name type="scientific">Alteromonas naphthalenivorans</name>
    <dbReference type="NCBI Taxonomy" id="715451"/>
    <lineage>
        <taxon>Bacteria</taxon>
        <taxon>Pseudomonadati</taxon>
        <taxon>Pseudomonadota</taxon>
        <taxon>Gammaproteobacteria</taxon>
        <taxon>Alteromonadales</taxon>
        <taxon>Alteromonadaceae</taxon>
        <taxon>Alteromonas/Salinimonas group</taxon>
        <taxon>Alteromonas</taxon>
    </lineage>
</organism>
<dbReference type="KEGG" id="alt:ambt_08745"/>
<gene>
    <name evidence="1" type="ordered locus">ambt_08745</name>
</gene>
<accession>F5Z882</accession>
<proteinExistence type="predicted"/>